<feature type="transmembrane region" description="Helical" evidence="1">
    <location>
        <begin position="174"/>
        <end position="196"/>
    </location>
</feature>
<gene>
    <name evidence="2" type="ORF">EV190_12272</name>
</gene>
<keyword evidence="1" id="KW-0472">Membrane</keyword>
<organism evidence="2 3">
    <name type="scientific">Actinorugispora endophytica</name>
    <dbReference type="NCBI Taxonomy" id="1605990"/>
    <lineage>
        <taxon>Bacteria</taxon>
        <taxon>Bacillati</taxon>
        <taxon>Actinomycetota</taxon>
        <taxon>Actinomycetes</taxon>
        <taxon>Streptosporangiales</taxon>
        <taxon>Nocardiopsidaceae</taxon>
        <taxon>Actinorugispora</taxon>
    </lineage>
</organism>
<dbReference type="RefSeq" id="WP_133743018.1">
    <property type="nucleotide sequence ID" value="NZ_SNYN01000022.1"/>
</dbReference>
<keyword evidence="1" id="KW-1133">Transmembrane helix</keyword>
<dbReference type="AlphaFoldDB" id="A0A4R6UP72"/>
<feature type="transmembrane region" description="Helical" evidence="1">
    <location>
        <begin position="18"/>
        <end position="37"/>
    </location>
</feature>
<evidence type="ECO:0000256" key="1">
    <source>
        <dbReference type="SAM" id="Phobius"/>
    </source>
</evidence>
<sequence length="197" mass="20560">MNGVRGNLVLRPNLGKGLAVLAVTLVASMAVPAAAVIGDAPVALAATVGALFAALTVLAVASLVSARVTLTPDEIAVRGLFSNQRRSRPRVAQVVRATITAPRGASGESLFLLDEHRGLVIRVNGAPYTREDLDRLVDALGVPCEGPDRPVDARQFARAYPDLVSRAEQHPYRIAFAAIAIVCVTIVAVLLIAVAVS</sequence>
<keyword evidence="1" id="KW-0812">Transmembrane</keyword>
<dbReference type="OrthoDB" id="3432359at2"/>
<comment type="caution">
    <text evidence="2">The sequence shown here is derived from an EMBL/GenBank/DDBJ whole genome shotgun (WGS) entry which is preliminary data.</text>
</comment>
<dbReference type="Proteomes" id="UP000295281">
    <property type="component" value="Unassembled WGS sequence"/>
</dbReference>
<protein>
    <submittedName>
        <fullName evidence="2">Uncharacterized protein</fullName>
    </submittedName>
</protein>
<evidence type="ECO:0000313" key="2">
    <source>
        <dbReference type="EMBL" id="TDQ47253.1"/>
    </source>
</evidence>
<dbReference type="EMBL" id="SNYN01000022">
    <property type="protein sequence ID" value="TDQ47253.1"/>
    <property type="molecule type" value="Genomic_DNA"/>
</dbReference>
<keyword evidence="3" id="KW-1185">Reference proteome</keyword>
<reference evidence="2 3" key="1">
    <citation type="submission" date="2019-03" db="EMBL/GenBank/DDBJ databases">
        <title>Genomic Encyclopedia of Type Strains, Phase IV (KMG-IV): sequencing the most valuable type-strain genomes for metagenomic binning, comparative biology and taxonomic classification.</title>
        <authorList>
            <person name="Goeker M."/>
        </authorList>
    </citation>
    <scope>NUCLEOTIDE SEQUENCE [LARGE SCALE GENOMIC DNA]</scope>
    <source>
        <strain evidence="2 3">DSM 46770</strain>
    </source>
</reference>
<proteinExistence type="predicted"/>
<name>A0A4R6UP72_9ACTN</name>
<accession>A0A4R6UP72</accession>
<feature type="transmembrane region" description="Helical" evidence="1">
    <location>
        <begin position="43"/>
        <end position="64"/>
    </location>
</feature>
<evidence type="ECO:0000313" key="3">
    <source>
        <dbReference type="Proteomes" id="UP000295281"/>
    </source>
</evidence>